<dbReference type="PANTHER" id="PTHR33116:SF80">
    <property type="entry name" value="REVERSE TRANSCRIPTASE ZINC-BINDING DOMAIN-CONTAINING PROTEIN"/>
    <property type="match status" value="1"/>
</dbReference>
<keyword evidence="1" id="KW-0472">Membrane</keyword>
<keyword evidence="3" id="KW-1185">Reference proteome</keyword>
<evidence type="ECO:0000256" key="1">
    <source>
        <dbReference type="SAM" id="Phobius"/>
    </source>
</evidence>
<dbReference type="PANTHER" id="PTHR33116">
    <property type="entry name" value="REVERSE TRANSCRIPTASE ZINC-BINDING DOMAIN-CONTAINING PROTEIN-RELATED-RELATED"/>
    <property type="match status" value="1"/>
</dbReference>
<feature type="transmembrane region" description="Helical" evidence="1">
    <location>
        <begin position="30"/>
        <end position="49"/>
    </location>
</feature>
<accession>A0AAV9LGW7</accession>
<organism evidence="2 3">
    <name type="scientific">Solanum pinnatisectum</name>
    <name type="common">tansyleaf nightshade</name>
    <dbReference type="NCBI Taxonomy" id="50273"/>
    <lineage>
        <taxon>Eukaryota</taxon>
        <taxon>Viridiplantae</taxon>
        <taxon>Streptophyta</taxon>
        <taxon>Embryophyta</taxon>
        <taxon>Tracheophyta</taxon>
        <taxon>Spermatophyta</taxon>
        <taxon>Magnoliopsida</taxon>
        <taxon>eudicotyledons</taxon>
        <taxon>Gunneridae</taxon>
        <taxon>Pentapetalae</taxon>
        <taxon>asterids</taxon>
        <taxon>lamiids</taxon>
        <taxon>Solanales</taxon>
        <taxon>Solanaceae</taxon>
        <taxon>Solanoideae</taxon>
        <taxon>Solaneae</taxon>
        <taxon>Solanum</taxon>
    </lineage>
</organism>
<evidence type="ECO:0000313" key="3">
    <source>
        <dbReference type="Proteomes" id="UP001311915"/>
    </source>
</evidence>
<keyword evidence="1" id="KW-1133">Transmembrane helix</keyword>
<proteinExistence type="predicted"/>
<evidence type="ECO:0008006" key="4">
    <source>
        <dbReference type="Google" id="ProtNLM"/>
    </source>
</evidence>
<dbReference type="AlphaFoldDB" id="A0AAV9LGW7"/>
<reference evidence="2 3" key="1">
    <citation type="submission" date="2023-10" db="EMBL/GenBank/DDBJ databases">
        <title>Genome-Wide Identification Analysis in wild type Solanum Pinnatisectum Reveals Some Genes Defensing Phytophthora Infestans.</title>
        <authorList>
            <person name="Sun C."/>
        </authorList>
    </citation>
    <scope>NUCLEOTIDE SEQUENCE [LARGE SCALE GENOMIC DNA]</scope>
    <source>
        <strain evidence="2">LQN</strain>
        <tissue evidence="2">Leaf</tissue>
    </source>
</reference>
<dbReference type="EMBL" id="JAWPEI010000006">
    <property type="protein sequence ID" value="KAK4724532.1"/>
    <property type="molecule type" value="Genomic_DNA"/>
</dbReference>
<keyword evidence="1" id="KW-0812">Transmembrane</keyword>
<comment type="caution">
    <text evidence="2">The sequence shown here is derived from an EMBL/GenBank/DDBJ whole genome shotgun (WGS) entry which is preliminary data.</text>
</comment>
<gene>
    <name evidence="2" type="ORF">R3W88_027311</name>
</gene>
<evidence type="ECO:0000313" key="2">
    <source>
        <dbReference type="EMBL" id="KAK4724532.1"/>
    </source>
</evidence>
<dbReference type="Proteomes" id="UP001311915">
    <property type="component" value="Unassembled WGS sequence"/>
</dbReference>
<sequence length="179" mass="20654">MERVTELECFEFHTKCKTIRLNHLCFANDILVMFSKGTFISIVLMLRGLKVFSLSSGLNTNEVKSNIFSANMKHKEVEDLCELTGIPIASKKISAIDCEVLIDKMFCRIKSWGSKHLSYSWRVQLVNSILPHIHSYWATTFLLPRKILKQITNKADNKYLSELPMEWSRAHKQSPTNSM</sequence>
<name>A0AAV9LGW7_9SOLN</name>
<protein>
    <recommendedName>
        <fullName evidence="4">Reverse transcriptase</fullName>
    </recommendedName>
</protein>